<feature type="transmembrane region" description="Helical" evidence="5">
    <location>
        <begin position="7"/>
        <end position="27"/>
    </location>
</feature>
<sequence>MSELTTAVFSTCGMGVITFVIAAILSLPKQFTTVYLGVALEQSESGTSSTKDTIRDAMLGLTTLMTIAQPLVVYVRVIIKGSAANN</sequence>
<dbReference type="RefSeq" id="XP_007371865.1">
    <property type="nucleotide sequence ID" value="XM_007371803.1"/>
</dbReference>
<protein>
    <submittedName>
        <fullName evidence="6">Uncharacterized protein</fullName>
    </submittedName>
</protein>
<evidence type="ECO:0000256" key="5">
    <source>
        <dbReference type="SAM" id="Phobius"/>
    </source>
</evidence>
<keyword evidence="3 5" id="KW-1133">Transmembrane helix</keyword>
<dbReference type="PANTHER" id="PTHR47549:SF2">
    <property type="entry name" value="GOLGI APPARATUS MEMBRANE PROTEIN TVP38"/>
    <property type="match status" value="1"/>
</dbReference>
<dbReference type="KEGG" id="dsq:DICSQDRAFT_175970"/>
<dbReference type="InterPro" id="IPR051076">
    <property type="entry name" value="Golgi_membrane_TVP38/TMEM64"/>
</dbReference>
<name>R7SI33_DICSQ</name>
<evidence type="ECO:0000256" key="3">
    <source>
        <dbReference type="ARBA" id="ARBA00022989"/>
    </source>
</evidence>
<accession>R7SI33</accession>
<feature type="transmembrane region" description="Helical" evidence="5">
    <location>
        <begin position="57"/>
        <end position="79"/>
    </location>
</feature>
<keyword evidence="2 5" id="KW-0812">Transmembrane</keyword>
<dbReference type="GeneID" id="18840324"/>
<proteinExistence type="predicted"/>
<evidence type="ECO:0000313" key="6">
    <source>
        <dbReference type="EMBL" id="EJF55395.1"/>
    </source>
</evidence>
<dbReference type="OrthoDB" id="10568721at2759"/>
<dbReference type="HOGENOM" id="CLU_2497867_0_0_1"/>
<dbReference type="AlphaFoldDB" id="R7SI33"/>
<evidence type="ECO:0000313" key="7">
    <source>
        <dbReference type="Proteomes" id="UP000053319"/>
    </source>
</evidence>
<dbReference type="Proteomes" id="UP000053319">
    <property type="component" value="Unassembled WGS sequence"/>
</dbReference>
<keyword evidence="4 5" id="KW-0472">Membrane</keyword>
<organism evidence="6 7">
    <name type="scientific">Dichomitus squalens (strain LYAD-421)</name>
    <name type="common">Western red white-rot fungus</name>
    <dbReference type="NCBI Taxonomy" id="732165"/>
    <lineage>
        <taxon>Eukaryota</taxon>
        <taxon>Fungi</taxon>
        <taxon>Dikarya</taxon>
        <taxon>Basidiomycota</taxon>
        <taxon>Agaricomycotina</taxon>
        <taxon>Agaricomycetes</taxon>
        <taxon>Polyporales</taxon>
        <taxon>Polyporaceae</taxon>
        <taxon>Dichomitus</taxon>
    </lineage>
</organism>
<dbReference type="PANTHER" id="PTHR47549">
    <property type="entry name" value="GOLGI APPARATUS MEMBRANE PROTEIN TVP38-RELATED"/>
    <property type="match status" value="1"/>
</dbReference>
<dbReference type="GO" id="GO:0012505">
    <property type="term" value="C:endomembrane system"/>
    <property type="evidence" value="ECO:0007669"/>
    <property type="project" value="UniProtKB-SubCell"/>
</dbReference>
<gene>
    <name evidence="6" type="ORF">DICSQDRAFT_175970</name>
</gene>
<dbReference type="EMBL" id="JH719702">
    <property type="protein sequence ID" value="EJF55395.1"/>
    <property type="molecule type" value="Genomic_DNA"/>
</dbReference>
<evidence type="ECO:0000256" key="4">
    <source>
        <dbReference type="ARBA" id="ARBA00023136"/>
    </source>
</evidence>
<reference evidence="6 7" key="1">
    <citation type="journal article" date="2012" name="Science">
        <title>The Paleozoic origin of enzymatic lignin decomposition reconstructed from 31 fungal genomes.</title>
        <authorList>
            <person name="Floudas D."/>
            <person name="Binder M."/>
            <person name="Riley R."/>
            <person name="Barry K."/>
            <person name="Blanchette R.A."/>
            <person name="Henrissat B."/>
            <person name="Martinez A.T."/>
            <person name="Otillar R."/>
            <person name="Spatafora J.W."/>
            <person name="Yadav J.S."/>
            <person name="Aerts A."/>
            <person name="Benoit I."/>
            <person name="Boyd A."/>
            <person name="Carlson A."/>
            <person name="Copeland A."/>
            <person name="Coutinho P.M."/>
            <person name="de Vries R.P."/>
            <person name="Ferreira P."/>
            <person name="Findley K."/>
            <person name="Foster B."/>
            <person name="Gaskell J."/>
            <person name="Glotzer D."/>
            <person name="Gorecki P."/>
            <person name="Heitman J."/>
            <person name="Hesse C."/>
            <person name="Hori C."/>
            <person name="Igarashi K."/>
            <person name="Jurgens J.A."/>
            <person name="Kallen N."/>
            <person name="Kersten P."/>
            <person name="Kohler A."/>
            <person name="Kuees U."/>
            <person name="Kumar T.K.A."/>
            <person name="Kuo A."/>
            <person name="LaButti K."/>
            <person name="Larrondo L.F."/>
            <person name="Lindquist E."/>
            <person name="Ling A."/>
            <person name="Lombard V."/>
            <person name="Lucas S."/>
            <person name="Lundell T."/>
            <person name="Martin R."/>
            <person name="McLaughlin D.J."/>
            <person name="Morgenstern I."/>
            <person name="Morin E."/>
            <person name="Murat C."/>
            <person name="Nagy L.G."/>
            <person name="Nolan M."/>
            <person name="Ohm R.A."/>
            <person name="Patyshakuliyeva A."/>
            <person name="Rokas A."/>
            <person name="Ruiz-Duenas F.J."/>
            <person name="Sabat G."/>
            <person name="Salamov A."/>
            <person name="Samejima M."/>
            <person name="Schmutz J."/>
            <person name="Slot J.C."/>
            <person name="St John F."/>
            <person name="Stenlid J."/>
            <person name="Sun H."/>
            <person name="Sun S."/>
            <person name="Syed K."/>
            <person name="Tsang A."/>
            <person name="Wiebenga A."/>
            <person name="Young D."/>
            <person name="Pisabarro A."/>
            <person name="Eastwood D.C."/>
            <person name="Martin F."/>
            <person name="Cullen D."/>
            <person name="Grigoriev I.V."/>
            <person name="Hibbett D.S."/>
        </authorList>
    </citation>
    <scope>NUCLEOTIDE SEQUENCE [LARGE SCALE GENOMIC DNA]</scope>
    <source>
        <strain evidence="6 7">LYAD-421 SS1</strain>
    </source>
</reference>
<comment type="subcellular location">
    <subcellularLocation>
        <location evidence="1">Endomembrane system</location>
        <topology evidence="1">Multi-pass membrane protein</topology>
    </subcellularLocation>
</comment>
<evidence type="ECO:0000256" key="2">
    <source>
        <dbReference type="ARBA" id="ARBA00022692"/>
    </source>
</evidence>
<evidence type="ECO:0000256" key="1">
    <source>
        <dbReference type="ARBA" id="ARBA00004127"/>
    </source>
</evidence>